<sequence length="55" mass="6602">MNTLQKVELEEIQDKIKAINYAIENGCTPNTYKTNFLPRLEILIERREEIYHHAR</sequence>
<accession>A0A0F9MPM6</accession>
<protein>
    <submittedName>
        <fullName evidence="1">Uncharacterized protein</fullName>
    </submittedName>
</protein>
<name>A0A0F9MPM6_9ZZZZ</name>
<reference evidence="1" key="1">
    <citation type="journal article" date="2015" name="Nature">
        <title>Complex archaea that bridge the gap between prokaryotes and eukaryotes.</title>
        <authorList>
            <person name="Spang A."/>
            <person name="Saw J.H."/>
            <person name="Jorgensen S.L."/>
            <person name="Zaremba-Niedzwiedzka K."/>
            <person name="Martijn J."/>
            <person name="Lind A.E."/>
            <person name="van Eijk R."/>
            <person name="Schleper C."/>
            <person name="Guy L."/>
            <person name="Ettema T.J."/>
        </authorList>
    </citation>
    <scope>NUCLEOTIDE SEQUENCE</scope>
</reference>
<comment type="caution">
    <text evidence="1">The sequence shown here is derived from an EMBL/GenBank/DDBJ whole genome shotgun (WGS) entry which is preliminary data.</text>
</comment>
<evidence type="ECO:0000313" key="1">
    <source>
        <dbReference type="EMBL" id="KKN01362.1"/>
    </source>
</evidence>
<gene>
    <name evidence="1" type="ORF">LCGC14_1128590</name>
</gene>
<organism evidence="1">
    <name type="scientific">marine sediment metagenome</name>
    <dbReference type="NCBI Taxonomy" id="412755"/>
    <lineage>
        <taxon>unclassified sequences</taxon>
        <taxon>metagenomes</taxon>
        <taxon>ecological metagenomes</taxon>
    </lineage>
</organism>
<dbReference type="EMBL" id="LAZR01005271">
    <property type="protein sequence ID" value="KKN01362.1"/>
    <property type="molecule type" value="Genomic_DNA"/>
</dbReference>
<proteinExistence type="predicted"/>
<dbReference type="AlphaFoldDB" id="A0A0F9MPM6"/>